<feature type="region of interest" description="Disordered" evidence="1">
    <location>
        <begin position="42"/>
        <end position="75"/>
    </location>
</feature>
<organism evidence="2 3">
    <name type="scientific">Jatropha curcas</name>
    <name type="common">Barbados nut</name>
    <dbReference type="NCBI Taxonomy" id="180498"/>
    <lineage>
        <taxon>Eukaryota</taxon>
        <taxon>Viridiplantae</taxon>
        <taxon>Streptophyta</taxon>
        <taxon>Embryophyta</taxon>
        <taxon>Tracheophyta</taxon>
        <taxon>Spermatophyta</taxon>
        <taxon>Magnoliopsida</taxon>
        <taxon>eudicotyledons</taxon>
        <taxon>Gunneridae</taxon>
        <taxon>Pentapetalae</taxon>
        <taxon>rosids</taxon>
        <taxon>fabids</taxon>
        <taxon>Malpighiales</taxon>
        <taxon>Euphorbiaceae</taxon>
        <taxon>Crotonoideae</taxon>
        <taxon>Jatropheae</taxon>
        <taxon>Jatropha</taxon>
    </lineage>
</organism>
<name>A0A067KNQ8_JATCU</name>
<evidence type="ECO:0000313" key="3">
    <source>
        <dbReference type="Proteomes" id="UP000027138"/>
    </source>
</evidence>
<dbReference type="Proteomes" id="UP000027138">
    <property type="component" value="Unassembled WGS sequence"/>
</dbReference>
<dbReference type="EMBL" id="KK914376">
    <property type="protein sequence ID" value="KDP37861.1"/>
    <property type="molecule type" value="Genomic_DNA"/>
</dbReference>
<accession>A0A067KNQ8</accession>
<evidence type="ECO:0000256" key="1">
    <source>
        <dbReference type="SAM" id="MobiDB-lite"/>
    </source>
</evidence>
<evidence type="ECO:0000313" key="2">
    <source>
        <dbReference type="EMBL" id="KDP37861.1"/>
    </source>
</evidence>
<keyword evidence="3" id="KW-1185">Reference proteome</keyword>
<dbReference type="AlphaFoldDB" id="A0A067KNQ8"/>
<gene>
    <name evidence="2" type="ORF">JCGZ_06013</name>
</gene>
<protein>
    <submittedName>
        <fullName evidence="2">Uncharacterized protein</fullName>
    </submittedName>
</protein>
<reference evidence="2 3" key="1">
    <citation type="journal article" date="2014" name="PLoS ONE">
        <title>Global Analysis of Gene Expression Profiles in Physic Nut (Jatropha curcas L.) Seedlings Exposed to Salt Stress.</title>
        <authorList>
            <person name="Zhang L."/>
            <person name="Zhang C."/>
            <person name="Wu P."/>
            <person name="Chen Y."/>
            <person name="Li M."/>
            <person name="Jiang H."/>
            <person name="Wu G."/>
        </authorList>
    </citation>
    <scope>NUCLEOTIDE SEQUENCE [LARGE SCALE GENOMIC DNA]</scope>
    <source>
        <strain evidence="3">cv. GZQX0401</strain>
        <tissue evidence="2">Young leaves</tissue>
    </source>
</reference>
<proteinExistence type="predicted"/>
<sequence length="92" mass="10348">MTSFRFTLVKETTGKSLACRKIEAGKLSNRYRFDLRYWSRKSGSEEASVTTRERASVSPNQAPIGEREAGTEVASVQEVDRHLASSVLWPKI</sequence>